<feature type="compositionally biased region" description="Low complexity" evidence="11">
    <location>
        <begin position="214"/>
        <end position="224"/>
    </location>
</feature>
<keyword evidence="9" id="KW-0472">Membrane</keyword>
<feature type="compositionally biased region" description="Acidic residues" evidence="11">
    <location>
        <begin position="226"/>
        <end position="235"/>
    </location>
</feature>
<evidence type="ECO:0000256" key="2">
    <source>
        <dbReference type="ARBA" id="ARBA00006003"/>
    </source>
</evidence>
<dbReference type="PANTHER" id="PTHR11987">
    <property type="entry name" value="ALPHA-2,8-SIALYLTRANSFERASE"/>
    <property type="match status" value="1"/>
</dbReference>
<dbReference type="Gene3D" id="3.90.1480.20">
    <property type="entry name" value="Glycosyl transferase family 29"/>
    <property type="match status" value="1"/>
</dbReference>
<dbReference type="CDD" id="cd19952">
    <property type="entry name" value="GT29"/>
    <property type="match status" value="1"/>
</dbReference>
<dbReference type="AlphaFoldDB" id="A0A061SEB1"/>
<dbReference type="InterPro" id="IPR001675">
    <property type="entry name" value="Glyco_trans_29"/>
</dbReference>
<dbReference type="InterPro" id="IPR050943">
    <property type="entry name" value="Glycosyltr_29_Sialyltrsf"/>
</dbReference>
<dbReference type="GO" id="GO:0000139">
    <property type="term" value="C:Golgi membrane"/>
    <property type="evidence" value="ECO:0007669"/>
    <property type="project" value="UniProtKB-SubCell"/>
</dbReference>
<feature type="compositionally biased region" description="Acidic residues" evidence="11">
    <location>
        <begin position="134"/>
        <end position="147"/>
    </location>
</feature>
<proteinExistence type="inferred from homology"/>
<organism evidence="12">
    <name type="scientific">Tetraselmis sp. GSL018</name>
    <dbReference type="NCBI Taxonomy" id="582737"/>
    <lineage>
        <taxon>Eukaryota</taxon>
        <taxon>Viridiplantae</taxon>
        <taxon>Chlorophyta</taxon>
        <taxon>core chlorophytes</taxon>
        <taxon>Chlorodendrophyceae</taxon>
        <taxon>Chlorodendrales</taxon>
        <taxon>Chlorodendraceae</taxon>
        <taxon>Tetraselmis</taxon>
    </lineage>
</organism>
<evidence type="ECO:0000256" key="6">
    <source>
        <dbReference type="ARBA" id="ARBA00022968"/>
    </source>
</evidence>
<dbReference type="EMBL" id="GBEZ01003748">
    <property type="protein sequence ID" value="JAC81414.1"/>
    <property type="molecule type" value="Transcribed_RNA"/>
</dbReference>
<accession>A0A061SEB1</accession>
<dbReference type="PANTHER" id="PTHR11987:SF36">
    <property type="entry name" value="SIA-ALPHA-2,3-GAL-BETA-1,4-GLCNAC-R:ALPHA 2,8-SIALYLTRANSFERASE"/>
    <property type="match status" value="1"/>
</dbReference>
<keyword evidence="5" id="KW-0812">Transmembrane</keyword>
<evidence type="ECO:0000256" key="8">
    <source>
        <dbReference type="ARBA" id="ARBA00023034"/>
    </source>
</evidence>
<dbReference type="GO" id="GO:0008373">
    <property type="term" value="F:sialyltransferase activity"/>
    <property type="evidence" value="ECO:0007669"/>
    <property type="project" value="InterPro"/>
</dbReference>
<keyword evidence="10" id="KW-0325">Glycoprotein</keyword>
<evidence type="ECO:0000256" key="1">
    <source>
        <dbReference type="ARBA" id="ARBA00004323"/>
    </source>
</evidence>
<evidence type="ECO:0000256" key="7">
    <source>
        <dbReference type="ARBA" id="ARBA00022989"/>
    </source>
</evidence>
<name>A0A061SEB1_9CHLO</name>
<evidence type="ECO:0000256" key="3">
    <source>
        <dbReference type="ARBA" id="ARBA00022676"/>
    </source>
</evidence>
<evidence type="ECO:0000313" key="12">
    <source>
        <dbReference type="EMBL" id="JAC81414.1"/>
    </source>
</evidence>
<evidence type="ECO:0000256" key="11">
    <source>
        <dbReference type="SAM" id="MobiDB-lite"/>
    </source>
</evidence>
<keyword evidence="8" id="KW-0333">Golgi apparatus</keyword>
<comment type="subcellular location">
    <subcellularLocation>
        <location evidence="1">Golgi apparatus membrane</location>
        <topology evidence="1">Single-pass type II membrane protein</topology>
    </subcellularLocation>
</comment>
<dbReference type="InterPro" id="IPR038578">
    <property type="entry name" value="GT29-like_sf"/>
</dbReference>
<evidence type="ECO:0000256" key="4">
    <source>
        <dbReference type="ARBA" id="ARBA00022679"/>
    </source>
</evidence>
<feature type="region of interest" description="Disordered" evidence="11">
    <location>
        <begin position="81"/>
        <end position="170"/>
    </location>
</feature>
<keyword evidence="3 12" id="KW-0328">Glycosyltransferase</keyword>
<evidence type="ECO:0000256" key="9">
    <source>
        <dbReference type="ARBA" id="ARBA00023136"/>
    </source>
</evidence>
<sequence>MRVRRFLRRPSLLFAVAVLCLGIYPLLLRTPDGHLFMKSYIRPRSASACQCAHGKHEKPPFALERRQQDCPEQCRKEAVRVTPRAHEAAAAPPQGESQPLPPRREQKQRAPAPPKGRKKPSEAAQDKEDLGVLDAEELEALKEEEAENANPRKCHCFAGKPQDCGSSVGDKAVSSVCRISDDLRAIYHLHKWELSRRLNTTLHHPRRREPPEGAPGEQAPPADAGEGGEEEAEPGLEEKAALRGSQHRQMFPNRQQEQIAQRILGDHSFRKKLIRKMRDSYGRRFKLPKPFDKFNDLLASQDEYRDRDEEDGYLAVLSTVVLSAIRSELSPSEDYMQKKNLFYSKQNHEHLRPVHDHFRNESLHFLPLYSPDLRFGSCAVVGNSGGLRDDELGPQIDQHEIVIRTNQAPSFQYERHVGSKTGMRLVNKRWTDELGRRHIDLLDHDSSDVMVVSSRANVREFVLLARALRRTKPRSQLFFLSSRVVTQAMRFIRTFRKGINAGLPRHPRGGNTASSGFLAVFLALQFCQTLDVYGFSLEECRSGGCARDYHYFRALPDSPWLRAHPSHSFELEGLILKAMHIMGIACVFPSPAIGGQCGSRLGGVITPSGRLRAKKLDLLAAMSDIGVPNVTSLPRRISSFYGAAAARAGAG</sequence>
<feature type="region of interest" description="Disordered" evidence="11">
    <location>
        <begin position="201"/>
        <end position="236"/>
    </location>
</feature>
<keyword evidence="7" id="KW-1133">Transmembrane helix</keyword>
<evidence type="ECO:0000256" key="5">
    <source>
        <dbReference type="ARBA" id="ARBA00022692"/>
    </source>
</evidence>
<reference evidence="12" key="1">
    <citation type="submission" date="2014-05" db="EMBL/GenBank/DDBJ databases">
        <title>The transcriptome of the halophilic microalga Tetraselmis sp. GSL018 isolated from the Great Salt Lake, Utah.</title>
        <authorList>
            <person name="Jinkerson R.E."/>
            <person name="D'Adamo S."/>
            <person name="Posewitz M.C."/>
        </authorList>
    </citation>
    <scope>NUCLEOTIDE SEQUENCE</scope>
    <source>
        <strain evidence="12">GSL018</strain>
    </source>
</reference>
<protein>
    <submittedName>
        <fullName evidence="12">Cmp-n-acetylneuraminate-beta-galactosamide-alpha--sialyltransferase 1</fullName>
    </submittedName>
</protein>
<keyword evidence="4 12" id="KW-0808">Transferase</keyword>
<comment type="similarity">
    <text evidence="2">Belongs to the glycosyltransferase 29 family.</text>
</comment>
<keyword evidence="6" id="KW-0735">Signal-anchor</keyword>
<feature type="compositionally biased region" description="Basic and acidic residues" evidence="11">
    <location>
        <begin position="119"/>
        <end position="130"/>
    </location>
</feature>
<dbReference type="Pfam" id="PF00777">
    <property type="entry name" value="Glyco_transf_29"/>
    <property type="match status" value="1"/>
</dbReference>
<evidence type="ECO:0000256" key="10">
    <source>
        <dbReference type="ARBA" id="ARBA00023180"/>
    </source>
</evidence>
<gene>
    <name evidence="12" type="ORF">TSPGSL018_7983</name>
</gene>